<dbReference type="EMBL" id="AP014800">
    <property type="protein sequence ID" value="BAQ68310.1"/>
    <property type="molecule type" value="Genomic_DNA"/>
</dbReference>
<evidence type="ECO:0000313" key="1">
    <source>
        <dbReference type="EMBL" id="BAQ68310.1"/>
    </source>
</evidence>
<dbReference type="Proteomes" id="UP000064912">
    <property type="component" value="Chromosome"/>
</dbReference>
<protein>
    <submittedName>
        <fullName evidence="1">Integrase, catalytic region</fullName>
    </submittedName>
</protein>
<dbReference type="KEGG" id="rsu:NHU_01147"/>
<accession>A0A0D6B0B9</accession>
<name>A0A0D6B0B9_RHOSU</name>
<reference evidence="1 2" key="1">
    <citation type="submission" date="2015-02" db="EMBL/GenBank/DDBJ databases">
        <title>Genome sequene of Rhodovulum sulfidophilum DSM 2351.</title>
        <authorList>
            <person name="Nagao N."/>
        </authorList>
    </citation>
    <scope>NUCLEOTIDE SEQUENCE [LARGE SCALE GENOMIC DNA]</scope>
    <source>
        <strain evidence="1 2">DSM 2351</strain>
    </source>
</reference>
<evidence type="ECO:0000313" key="2">
    <source>
        <dbReference type="Proteomes" id="UP000064912"/>
    </source>
</evidence>
<gene>
    <name evidence="1" type="ORF">NHU_01147</name>
</gene>
<organism evidence="1 2">
    <name type="scientific">Rhodovulum sulfidophilum</name>
    <name type="common">Rhodobacter sulfidophilus</name>
    <dbReference type="NCBI Taxonomy" id="35806"/>
    <lineage>
        <taxon>Bacteria</taxon>
        <taxon>Pseudomonadati</taxon>
        <taxon>Pseudomonadota</taxon>
        <taxon>Alphaproteobacteria</taxon>
        <taxon>Rhodobacterales</taxon>
        <taxon>Paracoccaceae</taxon>
        <taxon>Rhodovulum</taxon>
    </lineage>
</organism>
<dbReference type="AlphaFoldDB" id="A0A0D6B0B9"/>
<dbReference type="PATRIC" id="fig|35806.4.peg.1178"/>
<proteinExistence type="predicted"/>
<sequence length="60" mass="6725">MQHKPPRVREDESWLTGDFIELAREYGCYGDRGNAVLLRRAGWQTKGGPHLAARGARGSE</sequence>